<evidence type="ECO:0000313" key="3">
    <source>
        <dbReference type="EMBL" id="KAK6179142.1"/>
    </source>
</evidence>
<dbReference type="SUPFAM" id="SSF47473">
    <property type="entry name" value="EF-hand"/>
    <property type="match status" value="1"/>
</dbReference>
<proteinExistence type="predicted"/>
<dbReference type="PROSITE" id="PS00018">
    <property type="entry name" value="EF_HAND_1"/>
    <property type="match status" value="1"/>
</dbReference>
<keyword evidence="2" id="KW-0732">Signal</keyword>
<comment type="caution">
    <text evidence="3">The sequence shown here is derived from an EMBL/GenBank/DDBJ whole genome shotgun (WGS) entry which is preliminary data.</text>
</comment>
<name>A0AAN8PIU2_PATCE</name>
<keyword evidence="1" id="KW-0106">Calcium</keyword>
<evidence type="ECO:0000256" key="2">
    <source>
        <dbReference type="SAM" id="SignalP"/>
    </source>
</evidence>
<evidence type="ECO:0000256" key="1">
    <source>
        <dbReference type="ARBA" id="ARBA00022837"/>
    </source>
</evidence>
<dbReference type="InterPro" id="IPR018247">
    <property type="entry name" value="EF_Hand_1_Ca_BS"/>
</dbReference>
<feature type="chain" id="PRO_5042980289" description="EF-hand domain-containing protein" evidence="2">
    <location>
        <begin position="24"/>
        <end position="132"/>
    </location>
</feature>
<sequence>MVKSILYSGILCILLGYITVSSSEPYEDLFHVADNNNDTFLTSTECKNLWLIFDGDDDKIISKLEFEIRWTFLNLAHREHAPVFFEQLDRNLDKIADAKEIKRICTYFDDDGDGFVSKFEYDLNWKGIFSVE</sequence>
<evidence type="ECO:0008006" key="5">
    <source>
        <dbReference type="Google" id="ProtNLM"/>
    </source>
</evidence>
<evidence type="ECO:0000313" key="4">
    <source>
        <dbReference type="Proteomes" id="UP001347796"/>
    </source>
</evidence>
<dbReference type="AlphaFoldDB" id="A0AAN8PIU2"/>
<keyword evidence="4" id="KW-1185">Reference proteome</keyword>
<accession>A0AAN8PIU2</accession>
<dbReference type="InterPro" id="IPR011992">
    <property type="entry name" value="EF-hand-dom_pair"/>
</dbReference>
<feature type="signal peptide" evidence="2">
    <location>
        <begin position="1"/>
        <end position="23"/>
    </location>
</feature>
<dbReference type="Proteomes" id="UP001347796">
    <property type="component" value="Unassembled WGS sequence"/>
</dbReference>
<dbReference type="EMBL" id="JAZGQO010000008">
    <property type="protein sequence ID" value="KAK6179142.1"/>
    <property type="molecule type" value="Genomic_DNA"/>
</dbReference>
<protein>
    <recommendedName>
        <fullName evidence="5">EF-hand domain-containing protein</fullName>
    </recommendedName>
</protein>
<dbReference type="Gene3D" id="1.10.238.10">
    <property type="entry name" value="EF-hand"/>
    <property type="match status" value="1"/>
</dbReference>
<reference evidence="3 4" key="1">
    <citation type="submission" date="2024-01" db="EMBL/GenBank/DDBJ databases">
        <title>The genome of the rayed Mediterranean limpet Patella caerulea (Linnaeus, 1758).</title>
        <authorList>
            <person name="Anh-Thu Weber A."/>
            <person name="Halstead-Nussloch G."/>
        </authorList>
    </citation>
    <scope>NUCLEOTIDE SEQUENCE [LARGE SCALE GENOMIC DNA]</scope>
    <source>
        <strain evidence="3">AATW-2023a</strain>
        <tissue evidence="3">Whole specimen</tissue>
    </source>
</reference>
<organism evidence="3 4">
    <name type="scientific">Patella caerulea</name>
    <name type="common">Rayed Mediterranean limpet</name>
    <dbReference type="NCBI Taxonomy" id="87958"/>
    <lineage>
        <taxon>Eukaryota</taxon>
        <taxon>Metazoa</taxon>
        <taxon>Spiralia</taxon>
        <taxon>Lophotrochozoa</taxon>
        <taxon>Mollusca</taxon>
        <taxon>Gastropoda</taxon>
        <taxon>Patellogastropoda</taxon>
        <taxon>Patelloidea</taxon>
        <taxon>Patellidae</taxon>
        <taxon>Patella</taxon>
    </lineage>
</organism>
<gene>
    <name evidence="3" type="ORF">SNE40_011563</name>
</gene>